<dbReference type="Pfam" id="PF13460">
    <property type="entry name" value="NAD_binding_10"/>
    <property type="match status" value="1"/>
</dbReference>
<evidence type="ECO:0000313" key="2">
    <source>
        <dbReference type="EMBL" id="EEN82817.1"/>
    </source>
</evidence>
<keyword evidence="3" id="KW-1185">Reference proteome</keyword>
<reference evidence="2 3" key="1">
    <citation type="submission" date="2009-04" db="EMBL/GenBank/DDBJ databases">
        <authorList>
            <person name="Sebastian Y."/>
            <person name="Madupu R."/>
            <person name="Durkin A.S."/>
            <person name="Torralba M."/>
            <person name="Methe B."/>
            <person name="Sutton G.G."/>
            <person name="Strausberg R.L."/>
            <person name="Nelson K.E."/>
        </authorList>
    </citation>
    <scope>NUCLEOTIDE SEQUENCE [LARGE SCALE GENOMIC DNA]</scope>
    <source>
        <strain evidence="3">ATCC 35406 / BCRC 14492 / JCM 8526 / NCTC 13058 / HG 370</strain>
    </source>
</reference>
<dbReference type="eggNOG" id="COG0451">
    <property type="taxonomic scope" value="Bacteria"/>
</dbReference>
<dbReference type="Gene3D" id="3.40.50.720">
    <property type="entry name" value="NAD(P)-binding Rossmann-like Domain"/>
    <property type="match status" value="1"/>
</dbReference>
<protein>
    <submittedName>
        <fullName evidence="2">NAD dependent epimerase/dehydratase family protein</fullName>
    </submittedName>
</protein>
<dbReference type="SUPFAM" id="SSF51735">
    <property type="entry name" value="NAD(P)-binding Rossmann-fold domains"/>
    <property type="match status" value="1"/>
</dbReference>
<proteinExistence type="predicted"/>
<accession>C3JAP6</accession>
<dbReference type="EMBL" id="ACNN01000020">
    <property type="protein sequence ID" value="EEN82817.1"/>
    <property type="molecule type" value="Genomic_DNA"/>
</dbReference>
<dbReference type="InterPro" id="IPR050177">
    <property type="entry name" value="Lipid_A_modif_metabolic_enz"/>
</dbReference>
<feature type="domain" description="NAD(P)-binding" evidence="1">
    <location>
        <begin position="7"/>
        <end position="164"/>
    </location>
</feature>
<dbReference type="InterPro" id="IPR016040">
    <property type="entry name" value="NAD(P)-bd_dom"/>
</dbReference>
<dbReference type="RefSeq" id="WP_004333783.1">
    <property type="nucleotide sequence ID" value="NZ_ACNN01000020.1"/>
</dbReference>
<organism evidence="2 3">
    <name type="scientific">Porphyromonas endodontalis (strain ATCC 35406 / DSM 24491 / JCM 8526 / CCUG 16442 / BCRC 14492 / NCTC 13058 / HG 370)</name>
    <name type="common">Bacteroides endodontalis</name>
    <dbReference type="NCBI Taxonomy" id="553175"/>
    <lineage>
        <taxon>Bacteria</taxon>
        <taxon>Pseudomonadati</taxon>
        <taxon>Bacteroidota</taxon>
        <taxon>Bacteroidia</taxon>
        <taxon>Bacteroidales</taxon>
        <taxon>Porphyromonadaceae</taxon>
        <taxon>Porphyromonas</taxon>
    </lineage>
</organism>
<dbReference type="AlphaFoldDB" id="C3JAP6"/>
<dbReference type="PANTHER" id="PTHR43245:SF53">
    <property type="entry name" value="EPIMERASE-RELATED"/>
    <property type="match status" value="1"/>
</dbReference>
<name>C3JAP6_POREA</name>
<evidence type="ECO:0000313" key="3">
    <source>
        <dbReference type="Proteomes" id="UP000004295"/>
    </source>
</evidence>
<sequence>MKILLLGGTGAMGKHLTEILLEEDNQVFVTTRSKRPPLHPHLTYLQGNAKEESFIAETLQLGPWDAIVDFMIYNTQEFQNHYKALLSATNHYLFLSSSRVYAESNLPIQEDSPRLIDQSTDEKFLRTDEYSLTKARQENLLQSSEKQNWTIIRPYITYSEERLQLGTLEKEIWLYRALHGRSILFTEEIGSKLTTLSYGRDVALGIKSIIGQTKVFGKAIHIVQPKAITWQEALQLYIQLLSNHLGETPAVKFVDLKTFLTLQHSPYQVLYDRKYHRIFSTKRIDQYIDTNLFTSPLNGLASCLKYFFEHPNFSTINWFAQARIDKICKERTPLKEIPTTKDRVLYLCVRYLPLIAIHHLWSFTTHLKRIIKS</sequence>
<gene>
    <name evidence="2" type="ORF">POREN0001_0283</name>
</gene>
<dbReference type="GeneID" id="93365279"/>
<dbReference type="InterPro" id="IPR036291">
    <property type="entry name" value="NAD(P)-bd_dom_sf"/>
</dbReference>
<dbReference type="STRING" id="553175.POREN0001_0283"/>
<dbReference type="PANTHER" id="PTHR43245">
    <property type="entry name" value="BIFUNCTIONAL POLYMYXIN RESISTANCE PROTEIN ARNA"/>
    <property type="match status" value="1"/>
</dbReference>
<comment type="caution">
    <text evidence="2">The sequence shown here is derived from an EMBL/GenBank/DDBJ whole genome shotgun (WGS) entry which is preliminary data.</text>
</comment>
<evidence type="ECO:0000259" key="1">
    <source>
        <dbReference type="Pfam" id="PF13460"/>
    </source>
</evidence>
<dbReference type="Proteomes" id="UP000004295">
    <property type="component" value="Unassembled WGS sequence"/>
</dbReference>